<keyword evidence="2" id="KW-1185">Reference proteome</keyword>
<protein>
    <submittedName>
        <fullName evidence="1">Uncharacterized protein</fullName>
    </submittedName>
</protein>
<evidence type="ECO:0000313" key="1">
    <source>
        <dbReference type="EMBL" id="GFR23129.1"/>
    </source>
</evidence>
<dbReference type="AlphaFoldDB" id="A0A8X6HGB9"/>
<reference evidence="1" key="1">
    <citation type="submission" date="2020-07" db="EMBL/GenBank/DDBJ databases">
        <title>Multicomponent nature underlies the extraordinary mechanical properties of spider dragline silk.</title>
        <authorList>
            <person name="Kono N."/>
            <person name="Nakamura H."/>
            <person name="Mori M."/>
            <person name="Yoshida Y."/>
            <person name="Ohtoshi R."/>
            <person name="Malay A.D."/>
            <person name="Moran D.A.P."/>
            <person name="Tomita M."/>
            <person name="Numata K."/>
            <person name="Arakawa K."/>
        </authorList>
    </citation>
    <scope>NUCLEOTIDE SEQUENCE</scope>
</reference>
<comment type="caution">
    <text evidence="1">The sequence shown here is derived from an EMBL/GenBank/DDBJ whole genome shotgun (WGS) entry which is preliminary data.</text>
</comment>
<organism evidence="1 2">
    <name type="scientific">Trichonephila clavata</name>
    <name type="common">Joro spider</name>
    <name type="synonym">Nephila clavata</name>
    <dbReference type="NCBI Taxonomy" id="2740835"/>
    <lineage>
        <taxon>Eukaryota</taxon>
        <taxon>Metazoa</taxon>
        <taxon>Ecdysozoa</taxon>
        <taxon>Arthropoda</taxon>
        <taxon>Chelicerata</taxon>
        <taxon>Arachnida</taxon>
        <taxon>Araneae</taxon>
        <taxon>Araneomorphae</taxon>
        <taxon>Entelegynae</taxon>
        <taxon>Araneoidea</taxon>
        <taxon>Nephilidae</taxon>
        <taxon>Trichonephila</taxon>
    </lineage>
</organism>
<evidence type="ECO:0000313" key="2">
    <source>
        <dbReference type="Proteomes" id="UP000887116"/>
    </source>
</evidence>
<dbReference type="Proteomes" id="UP000887116">
    <property type="component" value="Unassembled WGS sequence"/>
</dbReference>
<name>A0A8X6HGB9_TRICU</name>
<proteinExistence type="predicted"/>
<dbReference type="EMBL" id="BMAO01018399">
    <property type="protein sequence ID" value="GFR23129.1"/>
    <property type="molecule type" value="Genomic_DNA"/>
</dbReference>
<accession>A0A8X6HGB9</accession>
<gene>
    <name evidence="1" type="ORF">TNCT_660921</name>
</gene>
<sequence>MENNLGYVSYWMLLYLEFDPVTHLSPSCSFPHKSVELSLPPRRLSDFGKSASWKPKGPRPSFCSLGSGYVPEGHFPATVDGFPSLFSV</sequence>